<dbReference type="AlphaFoldDB" id="A8AIH0"/>
<dbReference type="KEGG" id="cko:CKO_02159"/>
<protein>
    <submittedName>
        <fullName evidence="1">Uncharacterized protein</fullName>
    </submittedName>
</protein>
<gene>
    <name evidence="1" type="ordered locus">CKO_02159</name>
</gene>
<accession>A8AIH0</accession>
<reference evidence="1 2" key="1">
    <citation type="submission" date="2007-08" db="EMBL/GenBank/DDBJ databases">
        <authorList>
            <consortium name="The Citrobacter koseri Genome Sequencing Project"/>
            <person name="McClelland M."/>
            <person name="Sanderson E.K."/>
            <person name="Porwollik S."/>
            <person name="Spieth J."/>
            <person name="Clifton W.S."/>
            <person name="Latreille P."/>
            <person name="Courtney L."/>
            <person name="Wang C."/>
            <person name="Pepin K."/>
            <person name="Bhonagiri V."/>
            <person name="Nash W."/>
            <person name="Johnson M."/>
            <person name="Thiruvilangam P."/>
            <person name="Wilson R."/>
        </authorList>
    </citation>
    <scope>NUCLEOTIDE SEQUENCE [LARGE SCALE GENOMIC DNA]</scope>
    <source>
        <strain evidence="2">ATCC BAA-895 / CDC 4225-83 / SGSC4696</strain>
    </source>
</reference>
<evidence type="ECO:0000313" key="2">
    <source>
        <dbReference type="Proteomes" id="UP000008148"/>
    </source>
</evidence>
<name>A8AIH0_CITK8</name>
<evidence type="ECO:0000313" key="1">
    <source>
        <dbReference type="EMBL" id="ABV13283.1"/>
    </source>
</evidence>
<dbReference type="HOGENOM" id="CLU_1871740_0_0_6"/>
<dbReference type="EMBL" id="CP000822">
    <property type="protein sequence ID" value="ABV13283.1"/>
    <property type="molecule type" value="Genomic_DNA"/>
</dbReference>
<organism evidence="1 2">
    <name type="scientific">Citrobacter koseri (strain ATCC BAA-895 / CDC 4225-83 / SGSC4696)</name>
    <dbReference type="NCBI Taxonomy" id="290338"/>
    <lineage>
        <taxon>Bacteria</taxon>
        <taxon>Pseudomonadati</taxon>
        <taxon>Pseudomonadota</taxon>
        <taxon>Gammaproteobacteria</taxon>
        <taxon>Enterobacterales</taxon>
        <taxon>Enterobacteriaceae</taxon>
        <taxon>Citrobacter</taxon>
    </lineage>
</organism>
<proteinExistence type="predicted"/>
<keyword evidence="2" id="KW-1185">Reference proteome</keyword>
<dbReference type="STRING" id="290338.CKO_02159"/>
<sequence length="136" mass="15442">MIQKKAPERCFFHFCIPTGKETSTPSSGTKQRLMALRLSGPQICSRDSVGRIRRFASPSGIKQRLMALRLSGLQVCSRDSVGRIRRFASPSGTKQRLMALHSSDLQIRARRRNWKASRIFMCILHSQRENHGICAE</sequence>
<dbReference type="Proteomes" id="UP000008148">
    <property type="component" value="Chromosome"/>
</dbReference>